<feature type="compositionally biased region" description="Basic residues" evidence="1">
    <location>
        <begin position="257"/>
        <end position="269"/>
    </location>
</feature>
<dbReference type="EMBL" id="JABSTU010004332">
    <property type="protein sequence ID" value="KAH7964019.1"/>
    <property type="molecule type" value="Genomic_DNA"/>
</dbReference>
<keyword evidence="3" id="KW-1185">Reference proteome</keyword>
<name>A0A9J6CZI5_RHIMP</name>
<reference evidence="2" key="1">
    <citation type="journal article" date="2020" name="Cell">
        <title>Large-Scale Comparative Analyses of Tick Genomes Elucidate Their Genetic Diversity and Vector Capacities.</title>
        <authorList>
            <consortium name="Tick Genome and Microbiome Consortium (TIGMIC)"/>
            <person name="Jia N."/>
            <person name="Wang J."/>
            <person name="Shi W."/>
            <person name="Du L."/>
            <person name="Sun Y."/>
            <person name="Zhan W."/>
            <person name="Jiang J.F."/>
            <person name="Wang Q."/>
            <person name="Zhang B."/>
            <person name="Ji P."/>
            <person name="Bell-Sakyi L."/>
            <person name="Cui X.M."/>
            <person name="Yuan T.T."/>
            <person name="Jiang B.G."/>
            <person name="Yang W.F."/>
            <person name="Lam T.T."/>
            <person name="Chang Q.C."/>
            <person name="Ding S.J."/>
            <person name="Wang X.J."/>
            <person name="Zhu J.G."/>
            <person name="Ruan X.D."/>
            <person name="Zhao L."/>
            <person name="Wei J.T."/>
            <person name="Ye R.Z."/>
            <person name="Que T.C."/>
            <person name="Du C.H."/>
            <person name="Zhou Y.H."/>
            <person name="Cheng J.X."/>
            <person name="Dai P.F."/>
            <person name="Guo W.B."/>
            <person name="Han X.H."/>
            <person name="Huang E.J."/>
            <person name="Li L.F."/>
            <person name="Wei W."/>
            <person name="Gao Y.C."/>
            <person name="Liu J.Z."/>
            <person name="Shao H.Z."/>
            <person name="Wang X."/>
            <person name="Wang C.C."/>
            <person name="Yang T.C."/>
            <person name="Huo Q.B."/>
            <person name="Li W."/>
            <person name="Chen H.Y."/>
            <person name="Chen S.E."/>
            <person name="Zhou L.G."/>
            <person name="Ni X.B."/>
            <person name="Tian J.H."/>
            <person name="Sheng Y."/>
            <person name="Liu T."/>
            <person name="Pan Y.S."/>
            <person name="Xia L.Y."/>
            <person name="Li J."/>
            <person name="Zhao F."/>
            <person name="Cao W.C."/>
        </authorList>
    </citation>
    <scope>NUCLEOTIDE SEQUENCE</scope>
    <source>
        <strain evidence="2">Rmic-2018</strain>
    </source>
</reference>
<evidence type="ECO:0000313" key="2">
    <source>
        <dbReference type="EMBL" id="KAH7964019.1"/>
    </source>
</evidence>
<feature type="region of interest" description="Disordered" evidence="1">
    <location>
        <begin position="257"/>
        <end position="277"/>
    </location>
</feature>
<dbReference type="AlphaFoldDB" id="A0A9J6CZI5"/>
<protein>
    <submittedName>
        <fullName evidence="2">Uncharacterized protein</fullName>
    </submittedName>
</protein>
<evidence type="ECO:0000313" key="3">
    <source>
        <dbReference type="Proteomes" id="UP000821866"/>
    </source>
</evidence>
<gene>
    <name evidence="2" type="ORF">HPB51_027741</name>
</gene>
<accession>A0A9J6CZI5</accession>
<organism evidence="2 3">
    <name type="scientific">Rhipicephalus microplus</name>
    <name type="common">Cattle tick</name>
    <name type="synonym">Boophilus microplus</name>
    <dbReference type="NCBI Taxonomy" id="6941"/>
    <lineage>
        <taxon>Eukaryota</taxon>
        <taxon>Metazoa</taxon>
        <taxon>Ecdysozoa</taxon>
        <taxon>Arthropoda</taxon>
        <taxon>Chelicerata</taxon>
        <taxon>Arachnida</taxon>
        <taxon>Acari</taxon>
        <taxon>Parasitiformes</taxon>
        <taxon>Ixodida</taxon>
        <taxon>Ixodoidea</taxon>
        <taxon>Ixodidae</taxon>
        <taxon>Rhipicephalinae</taxon>
        <taxon>Rhipicephalus</taxon>
        <taxon>Boophilus</taxon>
    </lineage>
</organism>
<reference evidence="2" key="2">
    <citation type="submission" date="2021-09" db="EMBL/GenBank/DDBJ databases">
        <authorList>
            <person name="Jia N."/>
            <person name="Wang J."/>
            <person name="Shi W."/>
            <person name="Du L."/>
            <person name="Sun Y."/>
            <person name="Zhan W."/>
            <person name="Jiang J."/>
            <person name="Wang Q."/>
            <person name="Zhang B."/>
            <person name="Ji P."/>
            <person name="Sakyi L.B."/>
            <person name="Cui X."/>
            <person name="Yuan T."/>
            <person name="Jiang B."/>
            <person name="Yang W."/>
            <person name="Lam T.T.-Y."/>
            <person name="Chang Q."/>
            <person name="Ding S."/>
            <person name="Wang X."/>
            <person name="Zhu J."/>
            <person name="Ruan X."/>
            <person name="Zhao L."/>
            <person name="Wei J."/>
            <person name="Que T."/>
            <person name="Du C."/>
            <person name="Cheng J."/>
            <person name="Dai P."/>
            <person name="Han X."/>
            <person name="Huang E."/>
            <person name="Gao Y."/>
            <person name="Liu J."/>
            <person name="Shao H."/>
            <person name="Ye R."/>
            <person name="Li L."/>
            <person name="Wei W."/>
            <person name="Wang X."/>
            <person name="Wang C."/>
            <person name="Huo Q."/>
            <person name="Li W."/>
            <person name="Guo W."/>
            <person name="Chen H."/>
            <person name="Chen S."/>
            <person name="Zhou L."/>
            <person name="Zhou L."/>
            <person name="Ni X."/>
            <person name="Tian J."/>
            <person name="Zhou Y."/>
            <person name="Sheng Y."/>
            <person name="Liu T."/>
            <person name="Pan Y."/>
            <person name="Xia L."/>
            <person name="Li J."/>
            <person name="Zhao F."/>
            <person name="Cao W."/>
        </authorList>
    </citation>
    <scope>NUCLEOTIDE SEQUENCE</scope>
    <source>
        <strain evidence="2">Rmic-2018</strain>
        <tissue evidence="2">Larvae</tissue>
    </source>
</reference>
<feature type="compositionally biased region" description="Polar residues" evidence="1">
    <location>
        <begin position="7"/>
        <end position="28"/>
    </location>
</feature>
<comment type="caution">
    <text evidence="2">The sequence shown here is derived from an EMBL/GenBank/DDBJ whole genome shotgun (WGS) entry which is preliminary data.</text>
</comment>
<feature type="compositionally biased region" description="Pro residues" evidence="1">
    <location>
        <begin position="39"/>
        <end position="49"/>
    </location>
</feature>
<dbReference type="Proteomes" id="UP000821866">
    <property type="component" value="Unassembled WGS sequence"/>
</dbReference>
<evidence type="ECO:0000256" key="1">
    <source>
        <dbReference type="SAM" id="MobiDB-lite"/>
    </source>
</evidence>
<feature type="region of interest" description="Disordered" evidence="1">
    <location>
        <begin position="1"/>
        <end position="58"/>
    </location>
</feature>
<proteinExistence type="predicted"/>
<sequence length="300" mass="33514">MVRRFLDTTSRFSSSGETSPGTEATSPNELRADKQSPHTPLPPPPPRLPPELKRHPLPRLPSHTYHIVGRHKTPIDLTRTSPGNLRRALLKAASLCDLDTAKRDRIRIHPKNNTFTVSMATTDRAIAYHRITSILLGEDRQNELHMYAPPPDDAMRGIAFYAHTFPTDDETLKDLQESNPDYQIVGNRRMAKAKNLLITLLGDHLPRWLLHCGGLIRVYLFFPKQTHASTAGRLGTTPMCALNLGTDAACVTAKTTSHRRKERHQHAKHAVSSVKEDTLLTAQNASTSSPKSLNHLTQHK</sequence>